<protein>
    <submittedName>
        <fullName evidence="1">Uncharacterized protein</fullName>
    </submittedName>
</protein>
<name>A0A9P7JTA8_9AGAM</name>
<comment type="caution">
    <text evidence="1">The sequence shown here is derived from an EMBL/GenBank/DDBJ whole genome shotgun (WGS) entry which is preliminary data.</text>
</comment>
<keyword evidence="2" id="KW-1185">Reference proteome</keyword>
<dbReference type="Proteomes" id="UP000823399">
    <property type="component" value="Unassembled WGS sequence"/>
</dbReference>
<dbReference type="EMBL" id="JABBWM010000032">
    <property type="protein sequence ID" value="KAG2107137.1"/>
    <property type="molecule type" value="Genomic_DNA"/>
</dbReference>
<sequence length="118" mass="13195">MSFFEDIGRNNAQLSHLRKALAQLPHSIPLGNSKYNFEHYAPDPERVELYGSTEAALNNVLEVTFAPRGRKDESAFFNSCQKPLEGGVFHGALVCLGLDSKTGINIHRHHVDFGDMKR</sequence>
<dbReference type="AlphaFoldDB" id="A0A9P7JTA8"/>
<dbReference type="GeneID" id="64696038"/>
<dbReference type="OrthoDB" id="3236755at2759"/>
<evidence type="ECO:0000313" key="2">
    <source>
        <dbReference type="Proteomes" id="UP000823399"/>
    </source>
</evidence>
<reference evidence="1" key="1">
    <citation type="journal article" date="2020" name="New Phytol.">
        <title>Comparative genomics reveals dynamic genome evolution in host specialist ectomycorrhizal fungi.</title>
        <authorList>
            <person name="Lofgren L.A."/>
            <person name="Nguyen N.H."/>
            <person name="Vilgalys R."/>
            <person name="Ruytinx J."/>
            <person name="Liao H.L."/>
            <person name="Branco S."/>
            <person name="Kuo A."/>
            <person name="LaButti K."/>
            <person name="Lipzen A."/>
            <person name="Andreopoulos W."/>
            <person name="Pangilinan J."/>
            <person name="Riley R."/>
            <person name="Hundley H."/>
            <person name="Na H."/>
            <person name="Barry K."/>
            <person name="Grigoriev I.V."/>
            <person name="Stajich J.E."/>
            <person name="Kennedy P.G."/>
        </authorList>
    </citation>
    <scope>NUCLEOTIDE SEQUENCE</scope>
    <source>
        <strain evidence="1">FC423</strain>
    </source>
</reference>
<accession>A0A9P7JTA8</accession>
<organism evidence="1 2">
    <name type="scientific">Suillus discolor</name>
    <dbReference type="NCBI Taxonomy" id="1912936"/>
    <lineage>
        <taxon>Eukaryota</taxon>
        <taxon>Fungi</taxon>
        <taxon>Dikarya</taxon>
        <taxon>Basidiomycota</taxon>
        <taxon>Agaricomycotina</taxon>
        <taxon>Agaricomycetes</taxon>
        <taxon>Agaricomycetidae</taxon>
        <taxon>Boletales</taxon>
        <taxon>Suillineae</taxon>
        <taxon>Suillaceae</taxon>
        <taxon>Suillus</taxon>
    </lineage>
</organism>
<proteinExistence type="predicted"/>
<evidence type="ECO:0000313" key="1">
    <source>
        <dbReference type="EMBL" id="KAG2107137.1"/>
    </source>
</evidence>
<dbReference type="RefSeq" id="XP_041292015.1">
    <property type="nucleotide sequence ID" value="XM_041433779.1"/>
</dbReference>
<gene>
    <name evidence="1" type="ORF">F5147DRAFT_653379</name>
</gene>